<evidence type="ECO:0000313" key="4">
    <source>
        <dbReference type="EMBL" id="MDT7827531.1"/>
    </source>
</evidence>
<dbReference type="Proteomes" id="UP001250656">
    <property type="component" value="Unassembled WGS sequence"/>
</dbReference>
<dbReference type="InterPro" id="IPR052362">
    <property type="entry name" value="HTH-GbsR_regulator"/>
</dbReference>
<reference evidence="4 5" key="1">
    <citation type="submission" date="2023-09" db="EMBL/GenBank/DDBJ databases">
        <title>Novel taxa isolated from Blanes Bay.</title>
        <authorList>
            <person name="Rey-Velasco X."/>
            <person name="Lucena T."/>
        </authorList>
    </citation>
    <scope>NUCLEOTIDE SEQUENCE [LARGE SCALE GENOMIC DNA]</scope>
    <source>
        <strain evidence="4 5">S334</strain>
    </source>
</reference>
<keyword evidence="2" id="KW-0238">DNA-binding</keyword>
<dbReference type="EMBL" id="JAVTTP010000001">
    <property type="protein sequence ID" value="MDT7827531.1"/>
    <property type="molecule type" value="Genomic_DNA"/>
</dbReference>
<keyword evidence="3" id="KW-0804">Transcription</keyword>
<dbReference type="PANTHER" id="PTHR38465">
    <property type="entry name" value="HTH-TYPE TRANSCRIPTIONAL REGULATOR MJ1563-RELATED"/>
    <property type="match status" value="1"/>
</dbReference>
<dbReference type="SUPFAM" id="SSF46785">
    <property type="entry name" value="Winged helix' DNA-binding domain"/>
    <property type="match status" value="1"/>
</dbReference>
<evidence type="ECO:0000256" key="2">
    <source>
        <dbReference type="ARBA" id="ARBA00023125"/>
    </source>
</evidence>
<evidence type="ECO:0000313" key="5">
    <source>
        <dbReference type="Proteomes" id="UP001250656"/>
    </source>
</evidence>
<sequence>MINKTTMSTSDEKKQLIEEIGQINEERLGLSPLAARIYALLALSSYDGLTFDEIKDSIQASKSSTSVNLNVLTQLSHVEYYTKSGDRKRYFRVAKNYHKQALERSHQALERDIAMLDKLNSFNKLHYPEKFKKQKSIGSIVQQYYKEQQKLTKKTIEKLAEFGKG</sequence>
<dbReference type="Gene3D" id="1.10.10.10">
    <property type="entry name" value="Winged helix-like DNA-binding domain superfamily/Winged helix DNA-binding domain"/>
    <property type="match status" value="1"/>
</dbReference>
<dbReference type="PANTHER" id="PTHR38465:SF1">
    <property type="entry name" value="HTH-TYPE TRANSCRIPTIONAL REGULATOR MJ1563-RELATED"/>
    <property type="match status" value="1"/>
</dbReference>
<evidence type="ECO:0000256" key="3">
    <source>
        <dbReference type="ARBA" id="ARBA00023163"/>
    </source>
</evidence>
<keyword evidence="1" id="KW-0805">Transcription regulation</keyword>
<comment type="caution">
    <text evidence="4">The sequence shown here is derived from an EMBL/GenBank/DDBJ whole genome shotgun (WGS) entry which is preliminary data.</text>
</comment>
<keyword evidence="5" id="KW-1185">Reference proteome</keyword>
<organism evidence="4 5">
    <name type="scientific">Pricia mediterranea</name>
    <dbReference type="NCBI Taxonomy" id="3076079"/>
    <lineage>
        <taxon>Bacteria</taxon>
        <taxon>Pseudomonadati</taxon>
        <taxon>Bacteroidota</taxon>
        <taxon>Flavobacteriia</taxon>
        <taxon>Flavobacteriales</taxon>
        <taxon>Flavobacteriaceae</taxon>
        <taxon>Pricia</taxon>
    </lineage>
</organism>
<proteinExistence type="predicted"/>
<name>A0ABU3L1E3_9FLAO</name>
<dbReference type="InterPro" id="IPR036390">
    <property type="entry name" value="WH_DNA-bd_sf"/>
</dbReference>
<gene>
    <name evidence="4" type="ORF">RQM65_02485</name>
</gene>
<dbReference type="InterPro" id="IPR036388">
    <property type="entry name" value="WH-like_DNA-bd_sf"/>
</dbReference>
<accession>A0ABU3L1E3</accession>
<dbReference type="RefSeq" id="WP_314012486.1">
    <property type="nucleotide sequence ID" value="NZ_JAVTTP010000001.1"/>
</dbReference>
<evidence type="ECO:0000256" key="1">
    <source>
        <dbReference type="ARBA" id="ARBA00023015"/>
    </source>
</evidence>
<protein>
    <submittedName>
        <fullName evidence="4">MarR family transcriptional regulator</fullName>
    </submittedName>
</protein>